<evidence type="ECO:0000259" key="1">
    <source>
        <dbReference type="PROSITE" id="PS50075"/>
    </source>
</evidence>
<accession>A0ABX0E7S3</accession>
<gene>
    <name evidence="2" type="ORF">G6048_36385</name>
</gene>
<dbReference type="Gene3D" id="1.10.1200.10">
    <property type="entry name" value="ACP-like"/>
    <property type="match status" value="1"/>
</dbReference>
<dbReference type="InterPro" id="IPR009081">
    <property type="entry name" value="PP-bd_ACP"/>
</dbReference>
<comment type="caution">
    <text evidence="2">The sequence shown here is derived from an EMBL/GenBank/DDBJ whole genome shotgun (WGS) entry which is preliminary data.</text>
</comment>
<name>A0ABX0E7S3_9ACTN</name>
<sequence>MPDQEMTKRIAEYIREKFLDGDPQGELQDTSPLLEWGVLNSLRVAQLIGFLREEFGVVVPPREIHADNLRDVRSITAMVARLA</sequence>
<dbReference type="EMBL" id="JAAKZX010000175">
    <property type="protein sequence ID" value="NGO47342.1"/>
    <property type="molecule type" value="Genomic_DNA"/>
</dbReference>
<dbReference type="Pfam" id="PF00550">
    <property type="entry name" value="PP-binding"/>
    <property type="match status" value="1"/>
</dbReference>
<organism evidence="2 3">
    <name type="scientific">Streptomyces ureilyticus</name>
    <dbReference type="NCBI Taxonomy" id="1775131"/>
    <lineage>
        <taxon>Bacteria</taxon>
        <taxon>Bacillati</taxon>
        <taxon>Actinomycetota</taxon>
        <taxon>Actinomycetes</taxon>
        <taxon>Kitasatosporales</taxon>
        <taxon>Streptomycetaceae</taxon>
        <taxon>Streptomyces</taxon>
    </lineage>
</organism>
<dbReference type="Proteomes" id="UP001518140">
    <property type="component" value="Unassembled WGS sequence"/>
</dbReference>
<reference evidence="2 3" key="1">
    <citation type="submission" date="2020-02" db="EMBL/GenBank/DDBJ databases">
        <title>Whole-genome analyses of novel actinobacteria.</title>
        <authorList>
            <person name="Sahin N."/>
            <person name="Tokatli A."/>
        </authorList>
    </citation>
    <scope>NUCLEOTIDE SEQUENCE [LARGE SCALE GENOMIC DNA]</scope>
    <source>
        <strain evidence="2 3">YC419</strain>
    </source>
</reference>
<feature type="domain" description="Carrier" evidence="1">
    <location>
        <begin position="5"/>
        <end position="83"/>
    </location>
</feature>
<dbReference type="PROSITE" id="PS50075">
    <property type="entry name" value="CARRIER"/>
    <property type="match status" value="1"/>
</dbReference>
<evidence type="ECO:0000313" key="2">
    <source>
        <dbReference type="EMBL" id="NGO47342.1"/>
    </source>
</evidence>
<protein>
    <submittedName>
        <fullName evidence="2">Acyl carrier protein</fullName>
    </submittedName>
</protein>
<proteinExistence type="predicted"/>
<evidence type="ECO:0000313" key="3">
    <source>
        <dbReference type="Proteomes" id="UP001518140"/>
    </source>
</evidence>
<dbReference type="SUPFAM" id="SSF47336">
    <property type="entry name" value="ACP-like"/>
    <property type="match status" value="1"/>
</dbReference>
<dbReference type="InterPro" id="IPR036736">
    <property type="entry name" value="ACP-like_sf"/>
</dbReference>
<keyword evidence="3" id="KW-1185">Reference proteome</keyword>
<dbReference type="RefSeq" id="WP_165343863.1">
    <property type="nucleotide sequence ID" value="NZ_JAAKZX010000175.1"/>
</dbReference>